<dbReference type="AlphaFoldDB" id="A0A372NQW0"/>
<proteinExistence type="predicted"/>
<keyword evidence="2" id="KW-1185">Reference proteome</keyword>
<reference evidence="1 2" key="1">
    <citation type="submission" date="2018-08" db="EMBL/GenBank/DDBJ databases">
        <title>Mucilaginibacter sp. MYSH2.</title>
        <authorList>
            <person name="Seo T."/>
        </authorList>
    </citation>
    <scope>NUCLEOTIDE SEQUENCE [LARGE SCALE GENOMIC DNA]</scope>
    <source>
        <strain evidence="1 2">MYSH2</strain>
    </source>
</reference>
<name>A0A372NQW0_9SPHI</name>
<comment type="caution">
    <text evidence="1">The sequence shown here is derived from an EMBL/GenBank/DDBJ whole genome shotgun (WGS) entry which is preliminary data.</text>
</comment>
<evidence type="ECO:0000313" key="1">
    <source>
        <dbReference type="EMBL" id="RFZ91324.1"/>
    </source>
</evidence>
<protein>
    <submittedName>
        <fullName evidence="1">Uncharacterized protein</fullName>
    </submittedName>
</protein>
<gene>
    <name evidence="1" type="ORF">D0C36_20580</name>
</gene>
<accession>A0A372NQW0</accession>
<dbReference type="Proteomes" id="UP000264217">
    <property type="component" value="Unassembled WGS sequence"/>
</dbReference>
<dbReference type="EMBL" id="QWDC01000003">
    <property type="protein sequence ID" value="RFZ91324.1"/>
    <property type="molecule type" value="Genomic_DNA"/>
</dbReference>
<dbReference type="OrthoDB" id="676292at2"/>
<evidence type="ECO:0000313" key="2">
    <source>
        <dbReference type="Proteomes" id="UP000264217"/>
    </source>
</evidence>
<organism evidence="1 2">
    <name type="scientific">Mucilaginibacter conchicola</name>
    <dbReference type="NCBI Taxonomy" id="2303333"/>
    <lineage>
        <taxon>Bacteria</taxon>
        <taxon>Pseudomonadati</taxon>
        <taxon>Bacteroidota</taxon>
        <taxon>Sphingobacteriia</taxon>
        <taxon>Sphingobacteriales</taxon>
        <taxon>Sphingobacteriaceae</taxon>
        <taxon>Mucilaginibacter</taxon>
    </lineage>
</organism>
<dbReference type="RefSeq" id="WP_117393569.1">
    <property type="nucleotide sequence ID" value="NZ_QWDC01000003.1"/>
</dbReference>
<sequence>MKTDFDLMISFRTPSGFKRCAQYFLGTDRKFAESVFQQLTGHEDHTGQAVLHLDLVESSSGLPLRLRTLCCKLSELSDNCALVTKELFRQQAIRDESHPIEKRGS</sequence>